<dbReference type="AlphaFoldDB" id="A0A5A7PKY7"/>
<protein>
    <submittedName>
        <fullName evidence="1">Small integral membrane protein 8</fullName>
    </submittedName>
</protein>
<organism evidence="1 2">
    <name type="scientific">Striga asiatica</name>
    <name type="common">Asiatic witchweed</name>
    <name type="synonym">Buchnera asiatica</name>
    <dbReference type="NCBI Taxonomy" id="4170"/>
    <lineage>
        <taxon>Eukaryota</taxon>
        <taxon>Viridiplantae</taxon>
        <taxon>Streptophyta</taxon>
        <taxon>Embryophyta</taxon>
        <taxon>Tracheophyta</taxon>
        <taxon>Spermatophyta</taxon>
        <taxon>Magnoliopsida</taxon>
        <taxon>eudicotyledons</taxon>
        <taxon>Gunneridae</taxon>
        <taxon>Pentapetalae</taxon>
        <taxon>asterids</taxon>
        <taxon>lamiids</taxon>
        <taxon>Lamiales</taxon>
        <taxon>Orobanchaceae</taxon>
        <taxon>Buchnereae</taxon>
        <taxon>Striga</taxon>
    </lineage>
</organism>
<name>A0A5A7PKY7_STRAF</name>
<dbReference type="Proteomes" id="UP000325081">
    <property type="component" value="Unassembled WGS sequence"/>
</dbReference>
<evidence type="ECO:0000313" key="1">
    <source>
        <dbReference type="EMBL" id="GER33535.1"/>
    </source>
</evidence>
<comment type="caution">
    <text evidence="1">The sequence shown here is derived from an EMBL/GenBank/DDBJ whole genome shotgun (WGS) entry which is preliminary data.</text>
</comment>
<keyword evidence="2" id="KW-1185">Reference proteome</keyword>
<dbReference type="EMBL" id="BKCP01004739">
    <property type="protein sequence ID" value="GER33535.1"/>
    <property type="molecule type" value="Genomic_DNA"/>
</dbReference>
<gene>
    <name evidence="1" type="ORF">STAS_09684</name>
</gene>
<reference evidence="2" key="1">
    <citation type="journal article" date="2019" name="Curr. Biol.">
        <title>Genome Sequence of Striga asiatica Provides Insight into the Evolution of Plant Parasitism.</title>
        <authorList>
            <person name="Yoshida S."/>
            <person name="Kim S."/>
            <person name="Wafula E.K."/>
            <person name="Tanskanen J."/>
            <person name="Kim Y.M."/>
            <person name="Honaas L."/>
            <person name="Yang Z."/>
            <person name="Spallek T."/>
            <person name="Conn C.E."/>
            <person name="Ichihashi Y."/>
            <person name="Cheong K."/>
            <person name="Cui S."/>
            <person name="Der J.P."/>
            <person name="Gundlach H."/>
            <person name="Jiao Y."/>
            <person name="Hori C."/>
            <person name="Ishida J.K."/>
            <person name="Kasahara H."/>
            <person name="Kiba T."/>
            <person name="Kim M.S."/>
            <person name="Koo N."/>
            <person name="Laohavisit A."/>
            <person name="Lee Y.H."/>
            <person name="Lumba S."/>
            <person name="McCourt P."/>
            <person name="Mortimer J.C."/>
            <person name="Mutuku J.M."/>
            <person name="Nomura T."/>
            <person name="Sasaki-Sekimoto Y."/>
            <person name="Seto Y."/>
            <person name="Wang Y."/>
            <person name="Wakatake T."/>
            <person name="Sakakibara H."/>
            <person name="Demura T."/>
            <person name="Yamaguchi S."/>
            <person name="Yoneyama K."/>
            <person name="Manabe R.I."/>
            <person name="Nelson D.C."/>
            <person name="Schulman A.H."/>
            <person name="Timko M.P."/>
            <person name="dePamphilis C.W."/>
            <person name="Choi D."/>
            <person name="Shirasu K."/>
        </authorList>
    </citation>
    <scope>NUCLEOTIDE SEQUENCE [LARGE SCALE GENOMIC DNA]</scope>
    <source>
        <strain evidence="2">cv. UVA1</strain>
    </source>
</reference>
<sequence>MASHNQIEWAQMPATGHLLIGTNSGWGDETIVSSSSSPFTFGFFPLFLISITFLCEFECKVGTKVGLAAGRYSGNSRPERYRTPQALHSVFGPNGPSLHCGVLVISQCVHFLGQLGGARGTDFSASSSDFFLLNLSFEARLDVEVK</sequence>
<evidence type="ECO:0000313" key="2">
    <source>
        <dbReference type="Proteomes" id="UP000325081"/>
    </source>
</evidence>
<dbReference type="OrthoDB" id="1620351at2759"/>
<accession>A0A5A7PKY7</accession>
<proteinExistence type="predicted"/>